<dbReference type="Proteomes" id="UP000663862">
    <property type="component" value="Unassembled WGS sequence"/>
</dbReference>
<evidence type="ECO:0000313" key="1">
    <source>
        <dbReference type="EMBL" id="CAF4497792.1"/>
    </source>
</evidence>
<reference evidence="1" key="1">
    <citation type="submission" date="2021-02" db="EMBL/GenBank/DDBJ databases">
        <authorList>
            <person name="Nowell W R."/>
        </authorList>
    </citation>
    <scope>NUCLEOTIDE SEQUENCE</scope>
</reference>
<comment type="caution">
    <text evidence="1">The sequence shown here is derived from an EMBL/GenBank/DDBJ whole genome shotgun (WGS) entry which is preliminary data.</text>
</comment>
<dbReference type="EMBL" id="CAJOBQ010001564">
    <property type="protein sequence ID" value="CAF4497792.1"/>
    <property type="molecule type" value="Genomic_DNA"/>
</dbReference>
<organism evidence="1 2">
    <name type="scientific">Rotaria socialis</name>
    <dbReference type="NCBI Taxonomy" id="392032"/>
    <lineage>
        <taxon>Eukaryota</taxon>
        <taxon>Metazoa</taxon>
        <taxon>Spiralia</taxon>
        <taxon>Gnathifera</taxon>
        <taxon>Rotifera</taxon>
        <taxon>Eurotatoria</taxon>
        <taxon>Bdelloidea</taxon>
        <taxon>Philodinida</taxon>
        <taxon>Philodinidae</taxon>
        <taxon>Rotaria</taxon>
    </lineage>
</organism>
<sequence>MVERVAGSAEAKLLAAQGIRSLYSFLNTEDVFEILSISCSALNDIKGLVCLKADDDTYIVKLGCRASIQYLYQLLKQKHEEILKVNRMKFKQNQQSQSQISVKTITILSKIHRKMTRHYLLSNNHQQRQQQQQQKKITPNDADELNSLDEYELTDDTTSQAVSINELAQGSASSITIGHSV</sequence>
<protein>
    <submittedName>
        <fullName evidence="1">Uncharacterized protein</fullName>
    </submittedName>
</protein>
<proteinExistence type="predicted"/>
<name>A0A820VBN6_9BILA</name>
<dbReference type="AlphaFoldDB" id="A0A820VBN6"/>
<gene>
    <name evidence="1" type="ORF">TSG867_LOCUS20835</name>
</gene>
<evidence type="ECO:0000313" key="2">
    <source>
        <dbReference type="Proteomes" id="UP000663862"/>
    </source>
</evidence>
<feature type="non-terminal residue" evidence="1">
    <location>
        <position position="1"/>
    </location>
</feature>
<accession>A0A820VBN6</accession>